<comment type="similarity">
    <text evidence="3">Belongs to the Hfq family.</text>
</comment>
<dbReference type="Pfam" id="PF17209">
    <property type="entry name" value="Hfq"/>
    <property type="match status" value="1"/>
</dbReference>
<dbReference type="PROSITE" id="PS52002">
    <property type="entry name" value="SM"/>
    <property type="match status" value="1"/>
</dbReference>
<dbReference type="AlphaFoldDB" id="A0A160FVV1"/>
<dbReference type="CDD" id="cd01716">
    <property type="entry name" value="Hfq"/>
    <property type="match status" value="1"/>
</dbReference>
<feature type="region of interest" description="Disordered" evidence="4">
    <location>
        <begin position="66"/>
        <end position="88"/>
    </location>
</feature>
<dbReference type="Gene3D" id="2.30.30.100">
    <property type="match status" value="1"/>
</dbReference>
<protein>
    <recommendedName>
        <fullName evidence="3">RNA-binding protein Hfq</fullName>
    </recommendedName>
</protein>
<dbReference type="InterPro" id="IPR005001">
    <property type="entry name" value="Hfq"/>
</dbReference>
<dbReference type="GO" id="GO:0006355">
    <property type="term" value="P:regulation of DNA-templated transcription"/>
    <property type="evidence" value="ECO:0007669"/>
    <property type="project" value="InterPro"/>
</dbReference>
<dbReference type="STRING" id="1804984.AYM40_35280"/>
<name>A0A160FVV1_9BURK</name>
<proteinExistence type="inferred from homology"/>
<dbReference type="Proteomes" id="UP000076852">
    <property type="component" value="Chromosome 2"/>
</dbReference>
<dbReference type="GO" id="GO:0043487">
    <property type="term" value="P:regulation of RNA stability"/>
    <property type="evidence" value="ECO:0007669"/>
    <property type="project" value="TreeGrafter"/>
</dbReference>
<accession>A0A160FVV1</accession>
<evidence type="ECO:0000256" key="1">
    <source>
        <dbReference type="ARBA" id="ARBA00022884"/>
    </source>
</evidence>
<evidence type="ECO:0000313" key="7">
    <source>
        <dbReference type="Proteomes" id="UP000076852"/>
    </source>
</evidence>
<comment type="function">
    <text evidence="3">RNA chaperone that binds small regulatory RNA (sRNAs) and mRNAs to facilitate mRNA translational regulation in response to envelope stress, environmental stress and changes in metabolite concentrations. Also binds with high specificity to tRNAs.</text>
</comment>
<evidence type="ECO:0000256" key="2">
    <source>
        <dbReference type="ARBA" id="ARBA00023016"/>
    </source>
</evidence>
<dbReference type="InterPro" id="IPR047575">
    <property type="entry name" value="Sm"/>
</dbReference>
<evidence type="ECO:0000313" key="6">
    <source>
        <dbReference type="EMBL" id="ANB77341.1"/>
    </source>
</evidence>
<dbReference type="GO" id="GO:0045974">
    <property type="term" value="P:regulation of translation, ncRNA-mediated"/>
    <property type="evidence" value="ECO:0007669"/>
    <property type="project" value="TreeGrafter"/>
</dbReference>
<feature type="compositionally biased region" description="Basic and acidic residues" evidence="4">
    <location>
        <begin position="79"/>
        <end position="88"/>
    </location>
</feature>
<feature type="domain" description="Sm" evidence="5">
    <location>
        <begin position="9"/>
        <end position="69"/>
    </location>
</feature>
<dbReference type="NCBIfam" id="TIGR02383">
    <property type="entry name" value="Hfq"/>
    <property type="match status" value="1"/>
</dbReference>
<sequence>MSNQASVQDEFLQALLKGKTPASVYLINGIRLSGQVASFDSYVVLLESPSGHQMVFKHAISTVMPSTGERAPRSLPNAEDNRARTSRA</sequence>
<dbReference type="InterPro" id="IPR010920">
    <property type="entry name" value="LSM_dom_sf"/>
</dbReference>
<evidence type="ECO:0000259" key="5">
    <source>
        <dbReference type="PROSITE" id="PS52002"/>
    </source>
</evidence>
<dbReference type="KEGG" id="buz:AYM40_35280"/>
<dbReference type="PANTHER" id="PTHR34772">
    <property type="entry name" value="RNA-BINDING PROTEIN HFQ"/>
    <property type="match status" value="1"/>
</dbReference>
<dbReference type="GO" id="GO:0003723">
    <property type="term" value="F:RNA binding"/>
    <property type="evidence" value="ECO:0007669"/>
    <property type="project" value="UniProtKB-UniRule"/>
</dbReference>
<dbReference type="EMBL" id="CP014579">
    <property type="protein sequence ID" value="ANB77341.1"/>
    <property type="molecule type" value="Genomic_DNA"/>
</dbReference>
<dbReference type="SUPFAM" id="SSF50182">
    <property type="entry name" value="Sm-like ribonucleoproteins"/>
    <property type="match status" value="1"/>
</dbReference>
<keyword evidence="1 3" id="KW-0694">RNA-binding</keyword>
<dbReference type="PANTHER" id="PTHR34772:SF1">
    <property type="entry name" value="RNA-BINDING PROTEIN HFQ"/>
    <property type="match status" value="1"/>
</dbReference>
<comment type="subunit">
    <text evidence="3">Homohexamer.</text>
</comment>
<keyword evidence="7" id="KW-1185">Reference proteome</keyword>
<evidence type="ECO:0000256" key="4">
    <source>
        <dbReference type="SAM" id="MobiDB-lite"/>
    </source>
</evidence>
<dbReference type="HAMAP" id="MF_00436">
    <property type="entry name" value="Hfq"/>
    <property type="match status" value="1"/>
</dbReference>
<reference evidence="6 7" key="1">
    <citation type="journal article" date="2016" name="Gene">
        <title>PacBio SMRT assembly of a complex multi-replicon genome reveals chlorocatechol degradative operon in a region of genome plasticity.</title>
        <authorList>
            <person name="Ricker N."/>
            <person name="Shen S.Y."/>
            <person name="Goordial J."/>
            <person name="Jin S."/>
            <person name="Fulthorpe R.R."/>
        </authorList>
    </citation>
    <scope>NUCLEOTIDE SEQUENCE [LARGE SCALE GENOMIC DNA]</scope>
    <source>
        <strain evidence="6 7">OLGA172</strain>
    </source>
</reference>
<dbReference type="RefSeq" id="WP_063500531.1">
    <property type="nucleotide sequence ID" value="NZ_CP014579.1"/>
</dbReference>
<evidence type="ECO:0000256" key="3">
    <source>
        <dbReference type="HAMAP-Rule" id="MF_00436"/>
    </source>
</evidence>
<organism evidence="6 7">
    <name type="scientific">Paraburkholderia phytofirmans OLGA172</name>
    <dbReference type="NCBI Taxonomy" id="1417228"/>
    <lineage>
        <taxon>Bacteria</taxon>
        <taxon>Pseudomonadati</taxon>
        <taxon>Pseudomonadota</taxon>
        <taxon>Betaproteobacteria</taxon>
        <taxon>Burkholderiales</taxon>
        <taxon>Burkholderiaceae</taxon>
        <taxon>Paraburkholderia</taxon>
    </lineage>
</organism>
<dbReference type="GO" id="GO:0005829">
    <property type="term" value="C:cytosol"/>
    <property type="evidence" value="ECO:0007669"/>
    <property type="project" value="TreeGrafter"/>
</dbReference>
<gene>
    <name evidence="3" type="primary">hfq</name>
    <name evidence="6" type="ORF">AYM40_35280</name>
</gene>
<dbReference type="OrthoDB" id="9799751at2"/>
<keyword evidence="2 3" id="KW-0346">Stress response</keyword>